<name>A0A2M7SD91_9BACT</name>
<protein>
    <recommendedName>
        <fullName evidence="6">Enoyl reductase (ER) domain-containing protein</fullName>
    </recommendedName>
</protein>
<dbReference type="PROSITE" id="PS00059">
    <property type="entry name" value="ADH_ZINC"/>
    <property type="match status" value="1"/>
</dbReference>
<keyword evidence="3" id="KW-0560">Oxidoreductase</keyword>
<keyword evidence="2 4" id="KW-0862">Zinc</keyword>
<organism evidence="7 8">
    <name type="scientific">Candidatus Desantisbacteria bacterium CG_4_10_14_0_8_um_filter_48_22</name>
    <dbReference type="NCBI Taxonomy" id="1974543"/>
    <lineage>
        <taxon>Bacteria</taxon>
        <taxon>Candidatus Desantisiibacteriota</taxon>
    </lineage>
</organism>
<evidence type="ECO:0000256" key="1">
    <source>
        <dbReference type="ARBA" id="ARBA00022723"/>
    </source>
</evidence>
<dbReference type="GO" id="GO:0008270">
    <property type="term" value="F:zinc ion binding"/>
    <property type="evidence" value="ECO:0007669"/>
    <property type="project" value="InterPro"/>
</dbReference>
<dbReference type="SMART" id="SM00829">
    <property type="entry name" value="PKS_ER"/>
    <property type="match status" value="1"/>
</dbReference>
<comment type="cofactor">
    <cofactor evidence="4">
        <name>Zn(2+)</name>
        <dbReference type="ChEBI" id="CHEBI:29105"/>
    </cofactor>
</comment>
<proteinExistence type="inferred from homology"/>
<dbReference type="InterPro" id="IPR013154">
    <property type="entry name" value="ADH-like_N"/>
</dbReference>
<evidence type="ECO:0000313" key="8">
    <source>
        <dbReference type="Proteomes" id="UP000229307"/>
    </source>
</evidence>
<gene>
    <name evidence="7" type="ORF">COY52_04505</name>
</gene>
<dbReference type="PANTHER" id="PTHR43401:SF2">
    <property type="entry name" value="L-THREONINE 3-DEHYDROGENASE"/>
    <property type="match status" value="1"/>
</dbReference>
<dbReference type="EMBL" id="PFMR01000115">
    <property type="protein sequence ID" value="PIZ17461.1"/>
    <property type="molecule type" value="Genomic_DNA"/>
</dbReference>
<feature type="region of interest" description="Disordered" evidence="5">
    <location>
        <begin position="62"/>
        <end position="86"/>
    </location>
</feature>
<dbReference type="AlphaFoldDB" id="A0A2M7SD91"/>
<evidence type="ECO:0000313" key="7">
    <source>
        <dbReference type="EMBL" id="PIZ17461.1"/>
    </source>
</evidence>
<dbReference type="Gene3D" id="3.90.180.10">
    <property type="entry name" value="Medium-chain alcohol dehydrogenases, catalytic domain"/>
    <property type="match status" value="1"/>
</dbReference>
<dbReference type="InterPro" id="IPR036291">
    <property type="entry name" value="NAD(P)-bd_dom_sf"/>
</dbReference>
<evidence type="ECO:0000259" key="6">
    <source>
        <dbReference type="SMART" id="SM00829"/>
    </source>
</evidence>
<dbReference type="Pfam" id="PF00107">
    <property type="entry name" value="ADH_zinc_N"/>
    <property type="match status" value="1"/>
</dbReference>
<dbReference type="Proteomes" id="UP000229307">
    <property type="component" value="Unassembled WGS sequence"/>
</dbReference>
<comment type="similarity">
    <text evidence="4">Belongs to the zinc-containing alcohol dehydrogenase family.</text>
</comment>
<dbReference type="PANTHER" id="PTHR43401">
    <property type="entry name" value="L-THREONINE 3-DEHYDROGENASE"/>
    <property type="match status" value="1"/>
</dbReference>
<dbReference type="GO" id="GO:0016491">
    <property type="term" value="F:oxidoreductase activity"/>
    <property type="evidence" value="ECO:0007669"/>
    <property type="project" value="UniProtKB-KW"/>
</dbReference>
<dbReference type="InterPro" id="IPR050129">
    <property type="entry name" value="Zn_alcohol_dh"/>
</dbReference>
<feature type="compositionally biased region" description="Low complexity" evidence="5">
    <location>
        <begin position="75"/>
        <end position="86"/>
    </location>
</feature>
<dbReference type="Gene3D" id="3.40.50.720">
    <property type="entry name" value="NAD(P)-binding Rossmann-like Domain"/>
    <property type="match status" value="1"/>
</dbReference>
<evidence type="ECO:0000256" key="3">
    <source>
        <dbReference type="ARBA" id="ARBA00023002"/>
    </source>
</evidence>
<dbReference type="InterPro" id="IPR013149">
    <property type="entry name" value="ADH-like_C"/>
</dbReference>
<dbReference type="InterPro" id="IPR002328">
    <property type="entry name" value="ADH_Zn_CS"/>
</dbReference>
<dbReference type="InterPro" id="IPR020843">
    <property type="entry name" value="ER"/>
</dbReference>
<feature type="domain" description="Enoyl reductase (ER)" evidence="6">
    <location>
        <begin position="8"/>
        <end position="351"/>
    </location>
</feature>
<comment type="caution">
    <text evidence="7">The sequence shown here is derived from an EMBL/GenBank/DDBJ whole genome shotgun (WGS) entry which is preliminary data.</text>
</comment>
<keyword evidence="1 4" id="KW-0479">Metal-binding</keyword>
<accession>A0A2M7SD91</accession>
<evidence type="ECO:0000256" key="2">
    <source>
        <dbReference type="ARBA" id="ARBA00022833"/>
    </source>
</evidence>
<dbReference type="Pfam" id="PF08240">
    <property type="entry name" value="ADH_N"/>
    <property type="match status" value="1"/>
</dbReference>
<dbReference type="SUPFAM" id="SSF50129">
    <property type="entry name" value="GroES-like"/>
    <property type="match status" value="1"/>
</dbReference>
<dbReference type="SUPFAM" id="SSF51735">
    <property type="entry name" value="NAD(P)-binding Rossmann-fold domains"/>
    <property type="match status" value="1"/>
</dbReference>
<dbReference type="InterPro" id="IPR011032">
    <property type="entry name" value="GroES-like_sf"/>
</dbReference>
<evidence type="ECO:0000256" key="4">
    <source>
        <dbReference type="RuleBase" id="RU361277"/>
    </source>
</evidence>
<reference evidence="8" key="1">
    <citation type="submission" date="2017-09" db="EMBL/GenBank/DDBJ databases">
        <title>Depth-based differentiation of microbial function through sediment-hosted aquifers and enrichment of novel symbionts in the deep terrestrial subsurface.</title>
        <authorList>
            <person name="Probst A.J."/>
            <person name="Ladd B."/>
            <person name="Jarett J.K."/>
            <person name="Geller-Mcgrath D.E."/>
            <person name="Sieber C.M.K."/>
            <person name="Emerson J.B."/>
            <person name="Anantharaman K."/>
            <person name="Thomas B.C."/>
            <person name="Malmstrom R."/>
            <person name="Stieglmeier M."/>
            <person name="Klingl A."/>
            <person name="Woyke T."/>
            <person name="Ryan C.M."/>
            <person name="Banfield J.F."/>
        </authorList>
    </citation>
    <scope>NUCLEOTIDE SEQUENCE [LARGE SCALE GENOMIC DNA]</scope>
</reference>
<evidence type="ECO:0000256" key="5">
    <source>
        <dbReference type="SAM" id="MobiDB-lite"/>
    </source>
</evidence>
<sequence length="354" mass="38360">MKALVLLGDSRSEVREFPDPKPGPGEVLVRIKVSGVCGSDLKQYVYKVPPEKQKEMDAKFKDAKPYPPIPGHEGSGVVEETGEGVTSVKPGDRVSIYHYESCGKCEQCVKGYFMRCSKTKGMGQIGCQGSFADLKVTPERNCMVLSEGLSFVDGAFIACGAQTSFAALNKLGLSGLDDIAIFGLGPVGLCGVVMAKAMGAKVAAFGRREIRLGLARKFGADMVVDIDAVKADKNPKKIWGDIREKFPGSFSAGYETSGSEDAMKWMLQLLTFDGRAVTVAGGAPIPNWFIGRDTSIRGSFIMPRGMYDKLAGFMLKHKTNLEKMVTHRFPIEKAKEAFETAAAKECGKVIVEWK</sequence>